<dbReference type="InterPro" id="IPR008271">
    <property type="entry name" value="Ser/Thr_kinase_AS"/>
</dbReference>
<accession>A0A2V4AB66</accession>
<organism evidence="2 3">
    <name type="scientific">Marinifilum breve</name>
    <dbReference type="NCBI Taxonomy" id="2184082"/>
    <lineage>
        <taxon>Bacteria</taxon>
        <taxon>Pseudomonadati</taxon>
        <taxon>Bacteroidota</taxon>
        <taxon>Bacteroidia</taxon>
        <taxon>Marinilabiliales</taxon>
        <taxon>Marinifilaceae</taxon>
    </lineage>
</organism>
<dbReference type="SUPFAM" id="SSF56112">
    <property type="entry name" value="Protein kinase-like (PK-like)"/>
    <property type="match status" value="1"/>
</dbReference>
<comment type="caution">
    <text evidence="2">The sequence shown here is derived from an EMBL/GenBank/DDBJ whole genome shotgun (WGS) entry which is preliminary data.</text>
</comment>
<dbReference type="InterPro" id="IPR045269">
    <property type="entry name" value="Atg1-like"/>
</dbReference>
<dbReference type="GO" id="GO:0004674">
    <property type="term" value="F:protein serine/threonine kinase activity"/>
    <property type="evidence" value="ECO:0007669"/>
    <property type="project" value="InterPro"/>
</dbReference>
<name>A0A2V4AB66_9BACT</name>
<dbReference type="PROSITE" id="PS50011">
    <property type="entry name" value="PROTEIN_KINASE_DOM"/>
    <property type="match status" value="1"/>
</dbReference>
<dbReference type="CDD" id="cd14014">
    <property type="entry name" value="STKc_PknB_like"/>
    <property type="match status" value="1"/>
</dbReference>
<dbReference type="Proteomes" id="UP000248079">
    <property type="component" value="Unassembled WGS sequence"/>
</dbReference>
<gene>
    <name evidence="2" type="ORF">DF185_11200</name>
</gene>
<dbReference type="RefSeq" id="WP_110360835.1">
    <property type="nucleotide sequence ID" value="NZ_QFLI01000004.1"/>
</dbReference>
<dbReference type="GO" id="GO:0005524">
    <property type="term" value="F:ATP binding"/>
    <property type="evidence" value="ECO:0007669"/>
    <property type="project" value="InterPro"/>
</dbReference>
<dbReference type="OrthoDB" id="9813021at2"/>
<dbReference type="InterPro" id="IPR000719">
    <property type="entry name" value="Prot_kinase_dom"/>
</dbReference>
<dbReference type="Pfam" id="PF00069">
    <property type="entry name" value="Pkinase"/>
    <property type="match status" value="1"/>
</dbReference>
<dbReference type="GO" id="GO:0005737">
    <property type="term" value="C:cytoplasm"/>
    <property type="evidence" value="ECO:0007669"/>
    <property type="project" value="TreeGrafter"/>
</dbReference>
<evidence type="ECO:0000259" key="1">
    <source>
        <dbReference type="PROSITE" id="PS50011"/>
    </source>
</evidence>
<keyword evidence="3" id="KW-1185">Reference proteome</keyword>
<protein>
    <recommendedName>
        <fullName evidence="1">Protein kinase domain-containing protein</fullName>
    </recommendedName>
</protein>
<evidence type="ECO:0000313" key="3">
    <source>
        <dbReference type="Proteomes" id="UP000248079"/>
    </source>
</evidence>
<dbReference type="PROSITE" id="PS00108">
    <property type="entry name" value="PROTEIN_KINASE_ST"/>
    <property type="match status" value="1"/>
</dbReference>
<dbReference type="PANTHER" id="PTHR24348:SF68">
    <property type="entry name" value="SERINE_THREONINE-PROTEIN KINASE ATG1C"/>
    <property type="match status" value="1"/>
</dbReference>
<dbReference type="AlphaFoldDB" id="A0A2V4AB66"/>
<sequence length="317" mass="35728">MNNSDNYPQLQALQKQYGILEKIGEGGCGCIFKAEQLSTGQLVAIKISKNDRSWGKDLAKRVCQQFVREVNICARINHPNIIQLIDAGFLSKFEPFAVFEYIPGETLKKYILRNRYLSYTDMANIMGQVLQALVHAHENGVLHGDLKPNNIMINHYGDKQHVKVLDLGTGYFIGKDTNSIKGINADKNVPFVSPQYNAPEQLRGNPPSSKSDLYSWGLIVLECITGQAVVSGQSMSTVFEQQLNTKDVELPDNLKYHDLGQLLQQVLKKDWSERYGDTKELLREFTKLDFADLRNCSVIDHEIGNLNLDHTIVSIIT</sequence>
<dbReference type="InterPro" id="IPR011009">
    <property type="entry name" value="Kinase-like_dom_sf"/>
</dbReference>
<dbReference type="SMART" id="SM00220">
    <property type="entry name" value="S_TKc"/>
    <property type="match status" value="1"/>
</dbReference>
<dbReference type="Gene3D" id="1.10.510.10">
    <property type="entry name" value="Transferase(Phosphotransferase) domain 1"/>
    <property type="match status" value="1"/>
</dbReference>
<feature type="domain" description="Protein kinase" evidence="1">
    <location>
        <begin position="17"/>
        <end position="286"/>
    </location>
</feature>
<dbReference type="PANTHER" id="PTHR24348">
    <property type="entry name" value="SERINE/THREONINE-PROTEIN KINASE UNC-51-RELATED"/>
    <property type="match status" value="1"/>
</dbReference>
<evidence type="ECO:0000313" key="2">
    <source>
        <dbReference type="EMBL" id="PXY01204.1"/>
    </source>
</evidence>
<reference evidence="2 3" key="1">
    <citation type="submission" date="2018-05" db="EMBL/GenBank/DDBJ databases">
        <title>Marinifilum breve JC075T sp. nov., a marine bacterium isolated from Yongle Blue Hole in the South China Sea.</title>
        <authorList>
            <person name="Fu T."/>
        </authorList>
    </citation>
    <scope>NUCLEOTIDE SEQUENCE [LARGE SCALE GENOMIC DNA]</scope>
    <source>
        <strain evidence="2 3">JC075</strain>
    </source>
</reference>
<dbReference type="EMBL" id="QFLI01000004">
    <property type="protein sequence ID" value="PXY01204.1"/>
    <property type="molecule type" value="Genomic_DNA"/>
</dbReference>
<proteinExistence type="predicted"/>